<protein>
    <submittedName>
        <fullName evidence="1">Uncharacterized protein</fullName>
    </submittedName>
</protein>
<dbReference type="EMBL" id="JBHTJG010000009">
    <property type="protein sequence ID" value="MFD0947963.1"/>
    <property type="molecule type" value="Genomic_DNA"/>
</dbReference>
<name>A0ABW3H957_9SPHN</name>
<comment type="caution">
    <text evidence="1">The sequence shown here is derived from an EMBL/GenBank/DDBJ whole genome shotgun (WGS) entry which is preliminary data.</text>
</comment>
<proteinExistence type="predicted"/>
<dbReference type="RefSeq" id="WP_264945740.1">
    <property type="nucleotide sequence ID" value="NZ_JAPDRA010000009.1"/>
</dbReference>
<organism evidence="1 2">
    <name type="scientific">Sphingomonas canadensis</name>
    <dbReference type="NCBI Taxonomy" id="1219257"/>
    <lineage>
        <taxon>Bacteria</taxon>
        <taxon>Pseudomonadati</taxon>
        <taxon>Pseudomonadota</taxon>
        <taxon>Alphaproteobacteria</taxon>
        <taxon>Sphingomonadales</taxon>
        <taxon>Sphingomonadaceae</taxon>
        <taxon>Sphingomonas</taxon>
    </lineage>
</organism>
<gene>
    <name evidence="1" type="ORF">ACFQ1E_16590</name>
</gene>
<evidence type="ECO:0000313" key="1">
    <source>
        <dbReference type="EMBL" id="MFD0947963.1"/>
    </source>
</evidence>
<reference evidence="2" key="1">
    <citation type="journal article" date="2019" name="Int. J. Syst. Evol. Microbiol.">
        <title>The Global Catalogue of Microorganisms (GCM) 10K type strain sequencing project: providing services to taxonomists for standard genome sequencing and annotation.</title>
        <authorList>
            <consortium name="The Broad Institute Genomics Platform"/>
            <consortium name="The Broad Institute Genome Sequencing Center for Infectious Disease"/>
            <person name="Wu L."/>
            <person name="Ma J."/>
        </authorList>
    </citation>
    <scope>NUCLEOTIDE SEQUENCE [LARGE SCALE GENOMIC DNA]</scope>
    <source>
        <strain evidence="2">CCUG 62982</strain>
    </source>
</reference>
<accession>A0ABW3H957</accession>
<keyword evidence="2" id="KW-1185">Reference proteome</keyword>
<evidence type="ECO:0000313" key="2">
    <source>
        <dbReference type="Proteomes" id="UP001596977"/>
    </source>
</evidence>
<sequence>MRGDQTILDWVAPKLVELSSNMSHVASGYAAGSDADTEDTGFSES</sequence>
<dbReference type="Proteomes" id="UP001596977">
    <property type="component" value="Unassembled WGS sequence"/>
</dbReference>